<keyword evidence="2" id="KW-1185">Reference proteome</keyword>
<dbReference type="Proteomes" id="UP000298663">
    <property type="component" value="Unassembled WGS sequence"/>
</dbReference>
<dbReference type="EMBL" id="AZBU02000002">
    <property type="protein sequence ID" value="TKR92481.1"/>
    <property type="molecule type" value="Genomic_DNA"/>
</dbReference>
<gene>
    <name evidence="1" type="ORF">L596_007127</name>
</gene>
<protein>
    <submittedName>
        <fullName evidence="1">Uncharacterized protein</fullName>
    </submittedName>
</protein>
<comment type="caution">
    <text evidence="1">The sequence shown here is derived from an EMBL/GenBank/DDBJ whole genome shotgun (WGS) entry which is preliminary data.</text>
</comment>
<evidence type="ECO:0000313" key="2">
    <source>
        <dbReference type="Proteomes" id="UP000298663"/>
    </source>
</evidence>
<sequence>MFSSSSPAPLTLLIAHVPFATLRVPLDATSPLTHFRATFSSNPHCFGVSGSSSHHRVDFCTEDGDPLLSQTALIAISYLLLLVISASIRLFEHPSEFPKRPLGVLKTGTACLLVCSVPRTSSLLRGLLA</sequence>
<evidence type="ECO:0000313" key="1">
    <source>
        <dbReference type="EMBL" id="TKR92481.1"/>
    </source>
</evidence>
<organism evidence="1 2">
    <name type="scientific">Steinernema carpocapsae</name>
    <name type="common">Entomopathogenic nematode</name>
    <dbReference type="NCBI Taxonomy" id="34508"/>
    <lineage>
        <taxon>Eukaryota</taxon>
        <taxon>Metazoa</taxon>
        <taxon>Ecdysozoa</taxon>
        <taxon>Nematoda</taxon>
        <taxon>Chromadorea</taxon>
        <taxon>Rhabditida</taxon>
        <taxon>Tylenchina</taxon>
        <taxon>Panagrolaimomorpha</taxon>
        <taxon>Strongyloidoidea</taxon>
        <taxon>Steinernematidae</taxon>
        <taxon>Steinernema</taxon>
    </lineage>
</organism>
<reference evidence="1 2" key="2">
    <citation type="journal article" date="2019" name="G3 (Bethesda)">
        <title>Hybrid Assembly of the Genome of the Entomopathogenic Nematode Steinernema carpocapsae Identifies the X-Chromosome.</title>
        <authorList>
            <person name="Serra L."/>
            <person name="Macchietto M."/>
            <person name="Macias-Munoz A."/>
            <person name="McGill C.J."/>
            <person name="Rodriguez I.M."/>
            <person name="Rodriguez B."/>
            <person name="Murad R."/>
            <person name="Mortazavi A."/>
        </authorList>
    </citation>
    <scope>NUCLEOTIDE SEQUENCE [LARGE SCALE GENOMIC DNA]</scope>
    <source>
        <strain evidence="1 2">ALL</strain>
    </source>
</reference>
<accession>A0A4U5P906</accession>
<dbReference type="AlphaFoldDB" id="A0A4U5P906"/>
<name>A0A4U5P906_STECR</name>
<reference evidence="1 2" key="1">
    <citation type="journal article" date="2015" name="Genome Biol.">
        <title>Comparative genomics of Steinernema reveals deeply conserved gene regulatory networks.</title>
        <authorList>
            <person name="Dillman A.R."/>
            <person name="Macchietto M."/>
            <person name="Porter C.F."/>
            <person name="Rogers A."/>
            <person name="Williams B."/>
            <person name="Antoshechkin I."/>
            <person name="Lee M.M."/>
            <person name="Goodwin Z."/>
            <person name="Lu X."/>
            <person name="Lewis E.E."/>
            <person name="Goodrich-Blair H."/>
            <person name="Stock S.P."/>
            <person name="Adams B.J."/>
            <person name="Sternberg P.W."/>
            <person name="Mortazavi A."/>
        </authorList>
    </citation>
    <scope>NUCLEOTIDE SEQUENCE [LARGE SCALE GENOMIC DNA]</scope>
    <source>
        <strain evidence="1 2">ALL</strain>
    </source>
</reference>
<proteinExistence type="predicted"/>